<evidence type="ECO:0000256" key="2">
    <source>
        <dbReference type="ARBA" id="ARBA00022814"/>
    </source>
</evidence>
<dbReference type="NCBIfam" id="TIGR01951">
    <property type="entry name" value="nusB"/>
    <property type="match status" value="1"/>
</dbReference>
<evidence type="ECO:0000259" key="7">
    <source>
        <dbReference type="Pfam" id="PF01029"/>
    </source>
</evidence>
<keyword evidence="3 6" id="KW-0694">RNA-binding</keyword>
<dbReference type="InterPro" id="IPR011605">
    <property type="entry name" value="NusB_fam"/>
</dbReference>
<dbReference type="InterPro" id="IPR006027">
    <property type="entry name" value="NusB_RsmB_TIM44"/>
</dbReference>
<dbReference type="GO" id="GO:0003723">
    <property type="term" value="F:RNA binding"/>
    <property type="evidence" value="ECO:0007669"/>
    <property type="project" value="UniProtKB-UniRule"/>
</dbReference>
<dbReference type="GO" id="GO:0031564">
    <property type="term" value="P:transcription antitermination"/>
    <property type="evidence" value="ECO:0007669"/>
    <property type="project" value="UniProtKB-KW"/>
</dbReference>
<organism evidence="8 9">
    <name type="scientific">Candidatus Roizmanbacteria bacterium RIFCSPLOWO2_01_FULL_37_16</name>
    <dbReference type="NCBI Taxonomy" id="1802058"/>
    <lineage>
        <taxon>Bacteria</taxon>
        <taxon>Candidatus Roizmaniibacteriota</taxon>
    </lineage>
</organism>
<name>A0A1F7IKR2_9BACT</name>
<dbReference type="EMBL" id="MGAI01000035">
    <property type="protein sequence ID" value="OGK43949.1"/>
    <property type="molecule type" value="Genomic_DNA"/>
</dbReference>
<evidence type="ECO:0000256" key="3">
    <source>
        <dbReference type="ARBA" id="ARBA00022884"/>
    </source>
</evidence>
<evidence type="ECO:0000313" key="9">
    <source>
        <dbReference type="Proteomes" id="UP000178040"/>
    </source>
</evidence>
<gene>
    <name evidence="6" type="primary">nusB</name>
    <name evidence="8" type="ORF">A3B40_04050</name>
</gene>
<evidence type="ECO:0000256" key="4">
    <source>
        <dbReference type="ARBA" id="ARBA00023015"/>
    </source>
</evidence>
<dbReference type="HAMAP" id="MF_00073">
    <property type="entry name" value="NusB"/>
    <property type="match status" value="1"/>
</dbReference>
<evidence type="ECO:0000313" key="8">
    <source>
        <dbReference type="EMBL" id="OGK43949.1"/>
    </source>
</evidence>
<comment type="caution">
    <text evidence="8">The sequence shown here is derived from an EMBL/GenBank/DDBJ whole genome shotgun (WGS) entry which is preliminary data.</text>
</comment>
<comment type="function">
    <text evidence="6">Involved in transcription antitermination. Required for transcription of ribosomal RNA (rRNA) genes. Binds specifically to the boxA antiterminator sequence of the ribosomal RNA (rrn) operons.</text>
</comment>
<comment type="similarity">
    <text evidence="1 6">Belongs to the NusB family.</text>
</comment>
<dbReference type="Pfam" id="PF01029">
    <property type="entry name" value="NusB"/>
    <property type="match status" value="1"/>
</dbReference>
<proteinExistence type="inferred from homology"/>
<evidence type="ECO:0000256" key="1">
    <source>
        <dbReference type="ARBA" id="ARBA00005952"/>
    </source>
</evidence>
<keyword evidence="4 6" id="KW-0805">Transcription regulation</keyword>
<dbReference type="InterPro" id="IPR035926">
    <property type="entry name" value="NusB-like_sf"/>
</dbReference>
<dbReference type="GO" id="GO:0005829">
    <property type="term" value="C:cytosol"/>
    <property type="evidence" value="ECO:0007669"/>
    <property type="project" value="TreeGrafter"/>
</dbReference>
<protein>
    <recommendedName>
        <fullName evidence="6">Transcription antitermination protein NusB</fullName>
    </recommendedName>
    <alternativeName>
        <fullName evidence="6">Antitermination factor NusB</fullName>
    </alternativeName>
</protein>
<dbReference type="SUPFAM" id="SSF48013">
    <property type="entry name" value="NusB-like"/>
    <property type="match status" value="1"/>
</dbReference>
<dbReference type="PANTHER" id="PTHR11078">
    <property type="entry name" value="N UTILIZATION SUBSTANCE PROTEIN B-RELATED"/>
    <property type="match status" value="1"/>
</dbReference>
<reference evidence="8 9" key="1">
    <citation type="journal article" date="2016" name="Nat. Commun.">
        <title>Thousands of microbial genomes shed light on interconnected biogeochemical processes in an aquifer system.</title>
        <authorList>
            <person name="Anantharaman K."/>
            <person name="Brown C.T."/>
            <person name="Hug L.A."/>
            <person name="Sharon I."/>
            <person name="Castelle C.J."/>
            <person name="Probst A.J."/>
            <person name="Thomas B.C."/>
            <person name="Singh A."/>
            <person name="Wilkins M.J."/>
            <person name="Karaoz U."/>
            <person name="Brodie E.L."/>
            <person name="Williams K.H."/>
            <person name="Hubbard S.S."/>
            <person name="Banfield J.F."/>
        </authorList>
    </citation>
    <scope>NUCLEOTIDE SEQUENCE [LARGE SCALE GENOMIC DNA]</scope>
</reference>
<evidence type="ECO:0000256" key="6">
    <source>
        <dbReference type="HAMAP-Rule" id="MF_00073"/>
    </source>
</evidence>
<keyword evidence="2 6" id="KW-0889">Transcription antitermination</keyword>
<evidence type="ECO:0000256" key="5">
    <source>
        <dbReference type="ARBA" id="ARBA00023163"/>
    </source>
</evidence>
<keyword evidence="5 6" id="KW-0804">Transcription</keyword>
<dbReference type="Proteomes" id="UP000178040">
    <property type="component" value="Unassembled WGS sequence"/>
</dbReference>
<sequence length="127" mass="14416">MDPRHQQRIKIVQNLFAFSYNNKNNLPHPNDNKTQKIIKKLSIIDQYIKTYAPRYPLENIAKTDLSILRLAIYELMFEKNTPIKVVINEAVELAKEVSGENSYAFINAILGKVLSQTPSLGNKGGSI</sequence>
<dbReference type="GO" id="GO:0006353">
    <property type="term" value="P:DNA-templated transcription termination"/>
    <property type="evidence" value="ECO:0007669"/>
    <property type="project" value="UniProtKB-UniRule"/>
</dbReference>
<dbReference type="Gene3D" id="1.10.940.10">
    <property type="entry name" value="NusB-like"/>
    <property type="match status" value="1"/>
</dbReference>
<dbReference type="PANTHER" id="PTHR11078:SF3">
    <property type="entry name" value="ANTITERMINATION NUSB DOMAIN-CONTAINING PROTEIN"/>
    <property type="match status" value="1"/>
</dbReference>
<accession>A0A1F7IKR2</accession>
<feature type="domain" description="NusB/RsmB/TIM44" evidence="7">
    <location>
        <begin position="34"/>
        <end position="114"/>
    </location>
</feature>
<dbReference type="AlphaFoldDB" id="A0A1F7IKR2"/>